<evidence type="ECO:0000259" key="12">
    <source>
        <dbReference type="PROSITE" id="PS50104"/>
    </source>
</evidence>
<dbReference type="AlphaFoldDB" id="A0A6J8DMN1"/>
<feature type="transmembrane region" description="Helical" evidence="11">
    <location>
        <begin position="664"/>
        <end position="689"/>
    </location>
</feature>
<keyword evidence="6" id="KW-0677">Repeat</keyword>
<dbReference type="InterPro" id="IPR000157">
    <property type="entry name" value="TIR_dom"/>
</dbReference>
<evidence type="ECO:0000256" key="8">
    <source>
        <dbReference type="ARBA" id="ARBA00023136"/>
    </source>
</evidence>
<dbReference type="InterPro" id="IPR032675">
    <property type="entry name" value="LRR_dom_sf"/>
</dbReference>
<dbReference type="OrthoDB" id="6105302at2759"/>
<keyword evidence="8 11" id="KW-0472">Membrane</keyword>
<dbReference type="Gene3D" id="3.80.10.10">
    <property type="entry name" value="Ribonuclease Inhibitor"/>
    <property type="match status" value="3"/>
</dbReference>
<dbReference type="GO" id="GO:0004888">
    <property type="term" value="F:transmembrane signaling receptor activity"/>
    <property type="evidence" value="ECO:0007669"/>
    <property type="project" value="InterPro"/>
</dbReference>
<proteinExistence type="inferred from homology"/>
<dbReference type="InterPro" id="IPR001611">
    <property type="entry name" value="Leu-rich_rpt"/>
</dbReference>
<evidence type="ECO:0000256" key="5">
    <source>
        <dbReference type="ARBA" id="ARBA00022729"/>
    </source>
</evidence>
<organism evidence="13 14">
    <name type="scientific">Mytilus coruscus</name>
    <name type="common">Sea mussel</name>
    <dbReference type="NCBI Taxonomy" id="42192"/>
    <lineage>
        <taxon>Eukaryota</taxon>
        <taxon>Metazoa</taxon>
        <taxon>Spiralia</taxon>
        <taxon>Lophotrochozoa</taxon>
        <taxon>Mollusca</taxon>
        <taxon>Bivalvia</taxon>
        <taxon>Autobranchia</taxon>
        <taxon>Pteriomorphia</taxon>
        <taxon>Mytilida</taxon>
        <taxon>Mytiloidea</taxon>
        <taxon>Mytilidae</taxon>
        <taxon>Mytilinae</taxon>
        <taxon>Mytilus</taxon>
    </lineage>
</organism>
<keyword evidence="10" id="KW-0325">Glycoprotein</keyword>
<keyword evidence="4 11" id="KW-0812">Transmembrane</keyword>
<evidence type="ECO:0000256" key="2">
    <source>
        <dbReference type="ARBA" id="ARBA00009634"/>
    </source>
</evidence>
<evidence type="ECO:0000256" key="9">
    <source>
        <dbReference type="ARBA" id="ARBA00023170"/>
    </source>
</evidence>
<dbReference type="PANTHER" id="PTHR24365">
    <property type="entry name" value="TOLL-LIKE RECEPTOR"/>
    <property type="match status" value="1"/>
</dbReference>
<name>A0A6J8DMN1_MYTCO</name>
<keyword evidence="14" id="KW-1185">Reference proteome</keyword>
<keyword evidence="5" id="KW-0732">Signal</keyword>
<dbReference type="InterPro" id="IPR017241">
    <property type="entry name" value="Toll-like_receptor"/>
</dbReference>
<dbReference type="Pfam" id="PF13855">
    <property type="entry name" value="LRR_8"/>
    <property type="match status" value="2"/>
</dbReference>
<dbReference type="SUPFAM" id="SSF52200">
    <property type="entry name" value="Toll/Interleukin receptor TIR domain"/>
    <property type="match status" value="1"/>
</dbReference>
<dbReference type="GO" id="GO:0002224">
    <property type="term" value="P:toll-like receptor signaling pathway"/>
    <property type="evidence" value="ECO:0007669"/>
    <property type="project" value="InterPro"/>
</dbReference>
<dbReference type="PANTHER" id="PTHR24365:SF541">
    <property type="entry name" value="PROTEIN TOLL-RELATED"/>
    <property type="match status" value="1"/>
</dbReference>
<evidence type="ECO:0000256" key="4">
    <source>
        <dbReference type="ARBA" id="ARBA00022692"/>
    </source>
</evidence>
<dbReference type="PROSITE" id="PS50104">
    <property type="entry name" value="TIR"/>
    <property type="match status" value="1"/>
</dbReference>
<keyword evidence="7 11" id="KW-1133">Transmembrane helix</keyword>
<dbReference type="EMBL" id="CACVKT020007648">
    <property type="protein sequence ID" value="CAC5409838.1"/>
    <property type="molecule type" value="Genomic_DNA"/>
</dbReference>
<evidence type="ECO:0000256" key="10">
    <source>
        <dbReference type="ARBA" id="ARBA00023180"/>
    </source>
</evidence>
<accession>A0A6J8DMN1</accession>
<dbReference type="SMART" id="SM00255">
    <property type="entry name" value="TIR"/>
    <property type="match status" value="1"/>
</dbReference>
<dbReference type="Pfam" id="PF13676">
    <property type="entry name" value="TIR_2"/>
    <property type="match status" value="1"/>
</dbReference>
<dbReference type="InterPro" id="IPR003591">
    <property type="entry name" value="Leu-rich_rpt_typical-subtyp"/>
</dbReference>
<dbReference type="Gene3D" id="3.40.50.10140">
    <property type="entry name" value="Toll/interleukin-1 receptor homology (TIR) domain"/>
    <property type="match status" value="1"/>
</dbReference>
<dbReference type="SUPFAM" id="SSF52058">
    <property type="entry name" value="L domain-like"/>
    <property type="match status" value="1"/>
</dbReference>
<evidence type="ECO:0000256" key="11">
    <source>
        <dbReference type="SAM" id="Phobius"/>
    </source>
</evidence>
<dbReference type="PROSITE" id="PS51450">
    <property type="entry name" value="LRR"/>
    <property type="match status" value="1"/>
</dbReference>
<comment type="subcellular location">
    <subcellularLocation>
        <location evidence="1">Membrane</location>
        <topology evidence="1">Single-pass type I membrane protein</topology>
    </subcellularLocation>
</comment>
<evidence type="ECO:0000256" key="6">
    <source>
        <dbReference type="ARBA" id="ARBA00022737"/>
    </source>
</evidence>
<protein>
    <recommendedName>
        <fullName evidence="12">TIR domain-containing protein</fullName>
    </recommendedName>
</protein>
<gene>
    <name evidence="13" type="ORF">MCOR_43077</name>
</gene>
<evidence type="ECO:0000256" key="3">
    <source>
        <dbReference type="ARBA" id="ARBA00022614"/>
    </source>
</evidence>
<dbReference type="Proteomes" id="UP000507470">
    <property type="component" value="Unassembled WGS sequence"/>
</dbReference>
<dbReference type="GO" id="GO:0006955">
    <property type="term" value="P:immune response"/>
    <property type="evidence" value="ECO:0007669"/>
    <property type="project" value="InterPro"/>
</dbReference>
<dbReference type="SUPFAM" id="SSF52047">
    <property type="entry name" value="RNI-like"/>
    <property type="match status" value="1"/>
</dbReference>
<keyword evidence="3" id="KW-0433">Leucine-rich repeat</keyword>
<evidence type="ECO:0000256" key="1">
    <source>
        <dbReference type="ARBA" id="ARBA00004479"/>
    </source>
</evidence>
<dbReference type="GO" id="GO:0005886">
    <property type="term" value="C:plasma membrane"/>
    <property type="evidence" value="ECO:0007669"/>
    <property type="project" value="TreeGrafter"/>
</dbReference>
<dbReference type="PIRSF" id="PIRSF037595">
    <property type="entry name" value="Toll-like_receptor"/>
    <property type="match status" value="1"/>
</dbReference>
<keyword evidence="9" id="KW-0675">Receptor</keyword>
<dbReference type="InterPro" id="IPR035897">
    <property type="entry name" value="Toll_tir_struct_dom_sf"/>
</dbReference>
<dbReference type="SMART" id="SM00369">
    <property type="entry name" value="LRR_TYP"/>
    <property type="match status" value="5"/>
</dbReference>
<feature type="domain" description="TIR" evidence="12">
    <location>
        <begin position="713"/>
        <end position="849"/>
    </location>
</feature>
<evidence type="ECO:0000313" key="13">
    <source>
        <dbReference type="EMBL" id="CAC5409838.1"/>
    </source>
</evidence>
<evidence type="ECO:0000256" key="7">
    <source>
        <dbReference type="ARBA" id="ARBA00022989"/>
    </source>
</evidence>
<reference evidence="13 14" key="1">
    <citation type="submission" date="2020-06" db="EMBL/GenBank/DDBJ databases">
        <authorList>
            <person name="Li R."/>
            <person name="Bekaert M."/>
        </authorList>
    </citation>
    <scope>NUCLEOTIDE SEQUENCE [LARGE SCALE GENOMIC DNA]</scope>
    <source>
        <strain evidence="14">wild</strain>
    </source>
</reference>
<comment type="similarity">
    <text evidence="2">Belongs to the Toll-like receptor family.</text>
</comment>
<evidence type="ECO:0000313" key="14">
    <source>
        <dbReference type="Proteomes" id="UP000507470"/>
    </source>
</evidence>
<sequence length="854" mass="99748">MQIMQNEQSDRTMDIYMFICIHIVFFNVINCNPCEVKGTTANCRDRGLTKVPDDLPIDITTLNLIQNRIAVLPNYAFSRYKHLKELQLDKTGLTLIQKDAFYGMKQLSNLSLSKNKMDLSNSSSADIFKPLTSLLELDISENDNIPEVASISYPFFGYMKQLSKLSMDLLSERVFEQCGFGELVNLKAIYFNRCYIDHLTNKTFLHLTSTLEEVHFYNSKHITDIESNTLRPLVNLKVLRLYKFCSRLDLALKLLYPYENKSISMIEFTEVNPGICDGPLHFPSAVIVTQEMFKHLQKICIKELILMEDGIVDFEPKSILWYEFPECFESIILSKNRFPVANGFKTAELLMLTRKLVNLKYFDLSYNPLSYDNTESCTFNVNDSCYTTNHEHAEKLNNDWNIRNRTIYISLPPKLEKLRLSNFLQKIINNNLTVSIQNSSNLKYLDLSYFLYNSIPDLMFLHHSNVVFVNLTGIDSRLFVSRKHQPLLESARTVILKQTQLGRTIYKFGESTFQAIPNVTTLDISSNNIWYIPIKAFSANKQLSELIMTYNLFAEIPISLMSLSKLVHLHMEYNMLQTINQTMRTWLENQRIRNNGNFVLGLTGNVFKCDCDNSDFIRWMFETNVEFDNKKKKYKCRLKNRTISTTVRVHNEFHQLFSNCGSQYWLLVGIVLLSVFTVLTIPVAIIINFRWRIVYWIYREFKTVVQKRLKQDFCYEVYISYARDSGNWVKDSLVPKIENCWKMAVCVEDRDILAGGSFAEAIAVSMENSRNVIFVISDGFKERTWTSYEIERAKYEKYTGHLHHIIIITKQVSVDNIPTEFARFWKDVMFIEWPEEDSDFGWDKLKIALFQQDK</sequence>